<dbReference type="InterPro" id="IPR011711">
    <property type="entry name" value="GntR_C"/>
</dbReference>
<proteinExistence type="predicted"/>
<dbReference type="PANTHER" id="PTHR43537:SF24">
    <property type="entry name" value="GLUCONATE OPERON TRANSCRIPTIONAL REPRESSOR"/>
    <property type="match status" value="1"/>
</dbReference>
<dbReference type="GO" id="GO:0003700">
    <property type="term" value="F:DNA-binding transcription factor activity"/>
    <property type="evidence" value="ECO:0007669"/>
    <property type="project" value="InterPro"/>
</dbReference>
<evidence type="ECO:0000256" key="3">
    <source>
        <dbReference type="ARBA" id="ARBA00023163"/>
    </source>
</evidence>
<dbReference type="InterPro" id="IPR036388">
    <property type="entry name" value="WH-like_DNA-bd_sf"/>
</dbReference>
<dbReference type="InterPro" id="IPR000524">
    <property type="entry name" value="Tscrpt_reg_HTH_GntR"/>
</dbReference>
<dbReference type="PROSITE" id="PS50949">
    <property type="entry name" value="HTH_GNTR"/>
    <property type="match status" value="1"/>
</dbReference>
<dbReference type="SUPFAM" id="SSF46785">
    <property type="entry name" value="Winged helix' DNA-binding domain"/>
    <property type="match status" value="1"/>
</dbReference>
<dbReference type="OrthoDB" id="9781630at2"/>
<keyword evidence="1" id="KW-0805">Transcription regulation</keyword>
<keyword evidence="3" id="KW-0804">Transcription</keyword>
<organism evidence="5 6">
    <name type="scientific">Parasporobacterium paucivorans DSM 15970</name>
    <dbReference type="NCBI Taxonomy" id="1122934"/>
    <lineage>
        <taxon>Bacteria</taxon>
        <taxon>Bacillati</taxon>
        <taxon>Bacillota</taxon>
        <taxon>Clostridia</taxon>
        <taxon>Lachnospirales</taxon>
        <taxon>Lachnospiraceae</taxon>
        <taxon>Parasporobacterium</taxon>
    </lineage>
</organism>
<dbReference type="SMART" id="SM00345">
    <property type="entry name" value="HTH_GNTR"/>
    <property type="match status" value="1"/>
</dbReference>
<feature type="domain" description="HTH gntR-type" evidence="4">
    <location>
        <begin position="12"/>
        <end position="79"/>
    </location>
</feature>
<evidence type="ECO:0000256" key="2">
    <source>
        <dbReference type="ARBA" id="ARBA00023125"/>
    </source>
</evidence>
<dbReference type="Pfam" id="PF07729">
    <property type="entry name" value="FCD"/>
    <property type="match status" value="1"/>
</dbReference>
<dbReference type="Gene3D" id="1.10.10.10">
    <property type="entry name" value="Winged helix-like DNA-binding domain superfamily/Winged helix DNA-binding domain"/>
    <property type="match status" value="1"/>
</dbReference>
<dbReference type="SUPFAM" id="SSF48008">
    <property type="entry name" value="GntR ligand-binding domain-like"/>
    <property type="match status" value="1"/>
</dbReference>
<evidence type="ECO:0000313" key="5">
    <source>
        <dbReference type="EMBL" id="SHI47142.1"/>
    </source>
</evidence>
<name>A0A1M6BEH4_9FIRM</name>
<dbReference type="Proteomes" id="UP000184342">
    <property type="component" value="Unassembled WGS sequence"/>
</dbReference>
<dbReference type="InterPro" id="IPR008920">
    <property type="entry name" value="TF_FadR/GntR_C"/>
</dbReference>
<dbReference type="RefSeq" id="WP_073992626.1">
    <property type="nucleotide sequence ID" value="NZ_FQYT01000003.1"/>
</dbReference>
<evidence type="ECO:0000256" key="1">
    <source>
        <dbReference type="ARBA" id="ARBA00023015"/>
    </source>
</evidence>
<dbReference type="Gene3D" id="1.20.120.530">
    <property type="entry name" value="GntR ligand-binding domain-like"/>
    <property type="match status" value="1"/>
</dbReference>
<sequence length="226" mass="26310">MKNLDIANDEFLPLRDIVFRNLREAIIKGDLKPGERLMEIKLAQKLGVSRTPVREAIRMLQLEGLVTMEPRRGAEVAPITAKELTDVLEVRTALECLAAELACERITEEEEENLRNSLSVFKEAIEKNELTEVAGIDAHFHELIYKATKNERLVQILNNLREHIFRYRLEYIREIERRQDLLDEHIDIVNAILNHDKEAARNGMKKHIEKQEKYILTVINEDHTGR</sequence>
<dbReference type="STRING" id="1122934.SAMN02745691_00340"/>
<dbReference type="SMART" id="SM00895">
    <property type="entry name" value="FCD"/>
    <property type="match status" value="1"/>
</dbReference>
<keyword evidence="2" id="KW-0238">DNA-binding</keyword>
<dbReference type="PANTHER" id="PTHR43537">
    <property type="entry name" value="TRANSCRIPTIONAL REGULATOR, GNTR FAMILY"/>
    <property type="match status" value="1"/>
</dbReference>
<dbReference type="CDD" id="cd07377">
    <property type="entry name" value="WHTH_GntR"/>
    <property type="match status" value="1"/>
</dbReference>
<dbReference type="GO" id="GO:0003677">
    <property type="term" value="F:DNA binding"/>
    <property type="evidence" value="ECO:0007669"/>
    <property type="project" value="UniProtKB-KW"/>
</dbReference>
<protein>
    <submittedName>
        <fullName evidence="5">Transcriptional regulator, GntR family</fullName>
    </submittedName>
</protein>
<reference evidence="5 6" key="1">
    <citation type="submission" date="2016-11" db="EMBL/GenBank/DDBJ databases">
        <authorList>
            <person name="Jaros S."/>
            <person name="Januszkiewicz K."/>
            <person name="Wedrychowicz H."/>
        </authorList>
    </citation>
    <scope>NUCLEOTIDE SEQUENCE [LARGE SCALE GENOMIC DNA]</scope>
    <source>
        <strain evidence="5 6">DSM 15970</strain>
    </source>
</reference>
<dbReference type="Pfam" id="PF00392">
    <property type="entry name" value="GntR"/>
    <property type="match status" value="1"/>
</dbReference>
<evidence type="ECO:0000259" key="4">
    <source>
        <dbReference type="PROSITE" id="PS50949"/>
    </source>
</evidence>
<gene>
    <name evidence="5" type="ORF">SAMN02745691_00340</name>
</gene>
<keyword evidence="6" id="KW-1185">Reference proteome</keyword>
<dbReference type="AlphaFoldDB" id="A0A1M6BEH4"/>
<dbReference type="EMBL" id="FQYT01000003">
    <property type="protein sequence ID" value="SHI47142.1"/>
    <property type="molecule type" value="Genomic_DNA"/>
</dbReference>
<dbReference type="InterPro" id="IPR036390">
    <property type="entry name" value="WH_DNA-bd_sf"/>
</dbReference>
<evidence type="ECO:0000313" key="6">
    <source>
        <dbReference type="Proteomes" id="UP000184342"/>
    </source>
</evidence>
<dbReference type="PRINTS" id="PR00035">
    <property type="entry name" value="HTHGNTR"/>
</dbReference>
<accession>A0A1M6BEH4</accession>